<comment type="caution">
    <text evidence="1">The sequence shown here is derived from an EMBL/GenBank/DDBJ whole genome shotgun (WGS) entry which is preliminary data.</text>
</comment>
<dbReference type="EMBL" id="CAMGYJ010000008">
    <property type="protein sequence ID" value="CAI0466795.1"/>
    <property type="molecule type" value="Genomic_DNA"/>
</dbReference>
<reference evidence="1" key="1">
    <citation type="submission" date="2022-08" db="EMBL/GenBank/DDBJ databases">
        <authorList>
            <person name="Gutierrez-Valencia J."/>
        </authorList>
    </citation>
    <scope>NUCLEOTIDE SEQUENCE</scope>
</reference>
<evidence type="ECO:0000313" key="1">
    <source>
        <dbReference type="EMBL" id="CAI0466795.1"/>
    </source>
</evidence>
<dbReference type="Proteomes" id="UP001154282">
    <property type="component" value="Unassembled WGS sequence"/>
</dbReference>
<dbReference type="AlphaFoldDB" id="A0AAV0P772"/>
<name>A0AAV0P772_9ROSI</name>
<sequence>SLLPLPPLFSIITWPIKFHPLLPSQISSVHPHFPSTHSRCQIMEQINFSYKFGEKQGAAVEELEAAKSDKPVTAYPPADLGYVYPPPAPQHQYFGHPPAAPAGYGYYPPPPPDSYVMCTRLGTVSHRFSQPAGMFTCRWLCRSRRNNRRRTSFGGQSRG</sequence>
<protein>
    <submittedName>
        <fullName evidence="1">Uncharacterized protein</fullName>
    </submittedName>
</protein>
<accession>A0AAV0P772</accession>
<proteinExistence type="predicted"/>
<gene>
    <name evidence="1" type="ORF">LITE_LOCUS37185</name>
</gene>
<feature type="non-terminal residue" evidence="1">
    <location>
        <position position="1"/>
    </location>
</feature>
<organism evidence="1 2">
    <name type="scientific">Linum tenue</name>
    <dbReference type="NCBI Taxonomy" id="586396"/>
    <lineage>
        <taxon>Eukaryota</taxon>
        <taxon>Viridiplantae</taxon>
        <taxon>Streptophyta</taxon>
        <taxon>Embryophyta</taxon>
        <taxon>Tracheophyta</taxon>
        <taxon>Spermatophyta</taxon>
        <taxon>Magnoliopsida</taxon>
        <taxon>eudicotyledons</taxon>
        <taxon>Gunneridae</taxon>
        <taxon>Pentapetalae</taxon>
        <taxon>rosids</taxon>
        <taxon>fabids</taxon>
        <taxon>Malpighiales</taxon>
        <taxon>Linaceae</taxon>
        <taxon>Linum</taxon>
    </lineage>
</organism>
<evidence type="ECO:0000313" key="2">
    <source>
        <dbReference type="Proteomes" id="UP001154282"/>
    </source>
</evidence>
<keyword evidence="2" id="KW-1185">Reference proteome</keyword>